<feature type="transmembrane region" description="Helical" evidence="10">
    <location>
        <begin position="79"/>
        <end position="99"/>
    </location>
</feature>
<organism evidence="13 14">
    <name type="scientific">Variovorax boronicumulans</name>
    <dbReference type="NCBI Taxonomy" id="436515"/>
    <lineage>
        <taxon>Bacteria</taxon>
        <taxon>Pseudomonadati</taxon>
        <taxon>Pseudomonadota</taxon>
        <taxon>Betaproteobacteria</taxon>
        <taxon>Burkholderiales</taxon>
        <taxon>Comamonadaceae</taxon>
        <taxon>Variovorax</taxon>
    </lineage>
</organism>
<dbReference type="SUPFAM" id="SSF90123">
    <property type="entry name" value="ABC transporter transmembrane region"/>
    <property type="match status" value="1"/>
</dbReference>
<keyword evidence="3" id="KW-1003">Cell membrane</keyword>
<evidence type="ECO:0000313" key="14">
    <source>
        <dbReference type="Proteomes" id="UP001242045"/>
    </source>
</evidence>
<evidence type="ECO:0000256" key="9">
    <source>
        <dbReference type="SAM" id="MobiDB-lite"/>
    </source>
</evidence>
<dbReference type="GO" id="GO:0005886">
    <property type="term" value="C:plasma membrane"/>
    <property type="evidence" value="ECO:0007669"/>
    <property type="project" value="UniProtKB-SubCell"/>
</dbReference>
<dbReference type="PANTHER" id="PTHR11384">
    <property type="entry name" value="ATP-BINDING CASSETTE, SUB-FAMILY D MEMBER"/>
    <property type="match status" value="1"/>
</dbReference>
<sequence length="605" mass="67550">MSSSVTARAATFAQVLKRVFALSAPYFRSEEKWRARGLFLAVIALNLGTVYVAVLLNDWSRVFYDALQNKNEPVFWNQLLRFTYIALASMGVAIFKFYLTQLLQVRWRAWMTRSYLNRWMANRTFYRLELARYAKQPGNAAEIRQHQPDNPDQRIQEDMQLFTSYTVSLAMGILNATVTLVTFVGILWALSGNFAFKLSGHEYSIPGLMVWVAVLYCAAGTVITHFIGRPLIGLNFQQQRFEANFRHHLVRVREYSEAIALDRGEQVERGQLEVRFSDVLRNYLALIRQQKNLVIFTSFFGQLAVVFPFFLAAPRFFSGAIPFGEVMQIGRAFGTVQEALSWFVDNYADVASWRATADRLTSFDDAMRAHETPGNALERGSAADLRTDDLTIALPDGTALLADAALSVRPGDTVLLQGPSGSGKSTLFRTFAGIWPFSRGHVQVPEDVTFMPQRPYVPDGTLRDALSYPNPAGQYTDDQLRQALNDALLPDLAARLDDSDAWSQKLSGGEQQRLAIARVLLKKPAWLFADEITSALDAKAESELYKRLSDTVHAAGGAMVSIAHRAAVGDFHNQRWTLVPQEEGTGTAGGARYRLNTSTAQPTAA</sequence>
<gene>
    <name evidence="13" type="ORF">J2W31_004319</name>
</gene>
<feature type="compositionally biased region" description="Polar residues" evidence="9">
    <location>
        <begin position="595"/>
        <end position="605"/>
    </location>
</feature>
<name>A0AAW8CXM7_9BURK</name>
<dbReference type="InterPro" id="IPR003439">
    <property type="entry name" value="ABC_transporter-like_ATP-bd"/>
</dbReference>
<feature type="transmembrane region" description="Helical" evidence="10">
    <location>
        <begin position="162"/>
        <end position="188"/>
    </location>
</feature>
<evidence type="ECO:0000256" key="10">
    <source>
        <dbReference type="SAM" id="Phobius"/>
    </source>
</evidence>
<dbReference type="SUPFAM" id="SSF52540">
    <property type="entry name" value="P-loop containing nucleoside triphosphate hydrolases"/>
    <property type="match status" value="1"/>
</dbReference>
<dbReference type="PANTHER" id="PTHR11384:SF59">
    <property type="entry name" value="LYSOSOMAL COBALAMIN TRANSPORTER ABCD4"/>
    <property type="match status" value="1"/>
</dbReference>
<dbReference type="Proteomes" id="UP001242045">
    <property type="component" value="Unassembled WGS sequence"/>
</dbReference>
<dbReference type="EMBL" id="JAUSRD010000011">
    <property type="protein sequence ID" value="MDP9895194.1"/>
    <property type="molecule type" value="Genomic_DNA"/>
</dbReference>
<dbReference type="GO" id="GO:0016887">
    <property type="term" value="F:ATP hydrolysis activity"/>
    <property type="evidence" value="ECO:0007669"/>
    <property type="project" value="InterPro"/>
</dbReference>
<evidence type="ECO:0000259" key="11">
    <source>
        <dbReference type="PROSITE" id="PS50893"/>
    </source>
</evidence>
<dbReference type="InterPro" id="IPR036640">
    <property type="entry name" value="ABC1_TM_sf"/>
</dbReference>
<dbReference type="PROSITE" id="PS50893">
    <property type="entry name" value="ABC_TRANSPORTER_2"/>
    <property type="match status" value="1"/>
</dbReference>
<evidence type="ECO:0000256" key="1">
    <source>
        <dbReference type="ARBA" id="ARBA00004651"/>
    </source>
</evidence>
<evidence type="ECO:0000256" key="8">
    <source>
        <dbReference type="ARBA" id="ARBA00023136"/>
    </source>
</evidence>
<evidence type="ECO:0000256" key="7">
    <source>
        <dbReference type="ARBA" id="ARBA00022989"/>
    </source>
</evidence>
<feature type="transmembrane region" description="Helical" evidence="10">
    <location>
        <begin position="38"/>
        <end position="59"/>
    </location>
</feature>
<dbReference type="InterPro" id="IPR050835">
    <property type="entry name" value="ABC_transporter_sub-D"/>
</dbReference>
<dbReference type="InterPro" id="IPR027417">
    <property type="entry name" value="P-loop_NTPase"/>
</dbReference>
<protein>
    <submittedName>
        <fullName evidence="13">ATP-binding cassette transporter</fullName>
    </submittedName>
</protein>
<keyword evidence="2" id="KW-0813">Transport</keyword>
<dbReference type="RefSeq" id="WP_307685971.1">
    <property type="nucleotide sequence ID" value="NZ_JAUSRD010000011.1"/>
</dbReference>
<dbReference type="Gene3D" id="1.20.1560.10">
    <property type="entry name" value="ABC transporter type 1, transmembrane domain"/>
    <property type="match status" value="1"/>
</dbReference>
<reference evidence="13" key="1">
    <citation type="submission" date="2023-07" db="EMBL/GenBank/DDBJ databases">
        <title>Sorghum-associated microbial communities from plants grown in Nebraska, USA.</title>
        <authorList>
            <person name="Schachtman D."/>
        </authorList>
    </citation>
    <scope>NUCLEOTIDE SEQUENCE</scope>
    <source>
        <strain evidence="13">DS3754</strain>
    </source>
</reference>
<evidence type="ECO:0000256" key="6">
    <source>
        <dbReference type="ARBA" id="ARBA00022840"/>
    </source>
</evidence>
<feature type="domain" description="ABC transmembrane type-1" evidence="12">
    <location>
        <begin position="40"/>
        <end position="352"/>
    </location>
</feature>
<dbReference type="InterPro" id="IPR011527">
    <property type="entry name" value="ABC1_TM_dom"/>
</dbReference>
<comment type="subcellular location">
    <subcellularLocation>
        <location evidence="1">Cell membrane</location>
        <topology evidence="1">Multi-pass membrane protein</topology>
    </subcellularLocation>
</comment>
<dbReference type="Pfam" id="PF00005">
    <property type="entry name" value="ABC_tran"/>
    <property type="match status" value="1"/>
</dbReference>
<dbReference type="GO" id="GO:0140359">
    <property type="term" value="F:ABC-type transporter activity"/>
    <property type="evidence" value="ECO:0007669"/>
    <property type="project" value="InterPro"/>
</dbReference>
<keyword evidence="4 10" id="KW-0812">Transmembrane</keyword>
<dbReference type="SMART" id="SM00382">
    <property type="entry name" value="AAA"/>
    <property type="match status" value="1"/>
</dbReference>
<keyword evidence="6 13" id="KW-0067">ATP-binding</keyword>
<keyword evidence="5" id="KW-0547">Nucleotide-binding</keyword>
<dbReference type="Gene3D" id="3.40.50.300">
    <property type="entry name" value="P-loop containing nucleotide triphosphate hydrolases"/>
    <property type="match status" value="1"/>
</dbReference>
<dbReference type="PROSITE" id="PS50929">
    <property type="entry name" value="ABC_TM1F"/>
    <property type="match status" value="1"/>
</dbReference>
<dbReference type="InterPro" id="IPR017871">
    <property type="entry name" value="ABC_transporter-like_CS"/>
</dbReference>
<accession>A0AAW8CXM7</accession>
<evidence type="ECO:0000256" key="5">
    <source>
        <dbReference type="ARBA" id="ARBA00022741"/>
    </source>
</evidence>
<dbReference type="GO" id="GO:0005524">
    <property type="term" value="F:ATP binding"/>
    <property type="evidence" value="ECO:0007669"/>
    <property type="project" value="UniProtKB-KW"/>
</dbReference>
<dbReference type="AlphaFoldDB" id="A0AAW8CXM7"/>
<dbReference type="CDD" id="cd03223">
    <property type="entry name" value="ABCD_peroxisomal_ALDP"/>
    <property type="match status" value="1"/>
</dbReference>
<dbReference type="InterPro" id="IPR003593">
    <property type="entry name" value="AAA+_ATPase"/>
</dbReference>
<keyword evidence="7 10" id="KW-1133">Transmembrane helix</keyword>
<dbReference type="PROSITE" id="PS00211">
    <property type="entry name" value="ABC_TRANSPORTER_1"/>
    <property type="match status" value="1"/>
</dbReference>
<evidence type="ECO:0000313" key="13">
    <source>
        <dbReference type="EMBL" id="MDP9895194.1"/>
    </source>
</evidence>
<evidence type="ECO:0000256" key="3">
    <source>
        <dbReference type="ARBA" id="ARBA00022475"/>
    </source>
</evidence>
<evidence type="ECO:0000259" key="12">
    <source>
        <dbReference type="PROSITE" id="PS50929"/>
    </source>
</evidence>
<keyword evidence="8 10" id="KW-0472">Membrane</keyword>
<feature type="transmembrane region" description="Helical" evidence="10">
    <location>
        <begin position="208"/>
        <end position="228"/>
    </location>
</feature>
<evidence type="ECO:0000256" key="2">
    <source>
        <dbReference type="ARBA" id="ARBA00022448"/>
    </source>
</evidence>
<feature type="transmembrane region" description="Helical" evidence="10">
    <location>
        <begin position="293"/>
        <end position="313"/>
    </location>
</feature>
<proteinExistence type="predicted"/>
<evidence type="ECO:0000256" key="4">
    <source>
        <dbReference type="ARBA" id="ARBA00022692"/>
    </source>
</evidence>
<feature type="domain" description="ABC transporter" evidence="11">
    <location>
        <begin position="385"/>
        <end position="605"/>
    </location>
</feature>
<comment type="caution">
    <text evidence="13">The sequence shown here is derived from an EMBL/GenBank/DDBJ whole genome shotgun (WGS) entry which is preliminary data.</text>
</comment>
<feature type="region of interest" description="Disordered" evidence="9">
    <location>
        <begin position="582"/>
        <end position="605"/>
    </location>
</feature>
<dbReference type="Pfam" id="PF06472">
    <property type="entry name" value="ABC_membrane_2"/>
    <property type="match status" value="1"/>
</dbReference>